<reference evidence="1" key="1">
    <citation type="journal article" date="2021" name="Proc. Natl. Acad. Sci. U.S.A.">
        <title>A Catalog of Tens of Thousands of Viruses from Human Metagenomes Reveals Hidden Associations with Chronic Diseases.</title>
        <authorList>
            <person name="Tisza M.J."/>
            <person name="Buck C.B."/>
        </authorList>
    </citation>
    <scope>NUCLEOTIDE SEQUENCE</scope>
    <source>
        <strain evidence="1">Cttph48</strain>
    </source>
</reference>
<protein>
    <submittedName>
        <fullName evidence="1">Uncharacterized protein</fullName>
    </submittedName>
</protein>
<dbReference type="EMBL" id="BK015966">
    <property type="protein sequence ID" value="DAF87678.1"/>
    <property type="molecule type" value="Genomic_DNA"/>
</dbReference>
<sequence length="147" mass="16590">MKHPQSLAAELYSHFPAGNLKAIKDYGCCAFVLMWCLGIEPDNDAEAIMTVDSLIQAKALEEDCTVKWAEAIRWLTGKKMEAVDFVNIKYIFHIKKRCPVRYDYNGKSHWVGVENGKVAFNPLKSSVCVENGKPSTMRIIHIKGIDE</sequence>
<organism evidence="1">
    <name type="scientific">Myoviridae sp. cttph48</name>
    <dbReference type="NCBI Taxonomy" id="2825196"/>
    <lineage>
        <taxon>Viruses</taxon>
        <taxon>Duplodnaviria</taxon>
        <taxon>Heunggongvirae</taxon>
        <taxon>Uroviricota</taxon>
        <taxon>Caudoviricetes</taxon>
    </lineage>
</organism>
<accession>A0A8S5TZP8</accession>
<name>A0A8S5TZP8_9CAUD</name>
<evidence type="ECO:0000313" key="1">
    <source>
        <dbReference type="EMBL" id="DAF87678.1"/>
    </source>
</evidence>
<proteinExistence type="predicted"/>